<keyword evidence="3" id="KW-1185">Reference proteome</keyword>
<evidence type="ECO:0000313" key="2">
    <source>
        <dbReference type="EMBL" id="CAG8533018.1"/>
    </source>
</evidence>
<protein>
    <submittedName>
        <fullName evidence="2">7522_t:CDS:1</fullName>
    </submittedName>
</protein>
<dbReference type="EMBL" id="CAJVPV010002687">
    <property type="protein sequence ID" value="CAG8533018.1"/>
    <property type="molecule type" value="Genomic_DNA"/>
</dbReference>
<proteinExistence type="predicted"/>
<accession>A0A9N9FH16</accession>
<comment type="caution">
    <text evidence="2">The sequence shown here is derived from an EMBL/GenBank/DDBJ whole genome shotgun (WGS) entry which is preliminary data.</text>
</comment>
<feature type="region of interest" description="Disordered" evidence="1">
    <location>
        <begin position="1"/>
        <end position="31"/>
    </location>
</feature>
<dbReference type="AlphaFoldDB" id="A0A9N9FH16"/>
<organism evidence="2 3">
    <name type="scientific">Acaulospora morrowiae</name>
    <dbReference type="NCBI Taxonomy" id="94023"/>
    <lineage>
        <taxon>Eukaryota</taxon>
        <taxon>Fungi</taxon>
        <taxon>Fungi incertae sedis</taxon>
        <taxon>Mucoromycota</taxon>
        <taxon>Glomeromycotina</taxon>
        <taxon>Glomeromycetes</taxon>
        <taxon>Diversisporales</taxon>
        <taxon>Acaulosporaceae</taxon>
        <taxon>Acaulospora</taxon>
    </lineage>
</organism>
<evidence type="ECO:0000256" key="1">
    <source>
        <dbReference type="SAM" id="MobiDB-lite"/>
    </source>
</evidence>
<dbReference type="Proteomes" id="UP000789342">
    <property type="component" value="Unassembled WGS sequence"/>
</dbReference>
<sequence length="48" mass="5372">MTSGDESHSPAAYLSQVEELPTSTDEPEEITIEDKINSIERRICSHKP</sequence>
<name>A0A9N9FH16_9GLOM</name>
<evidence type="ECO:0000313" key="3">
    <source>
        <dbReference type="Proteomes" id="UP000789342"/>
    </source>
</evidence>
<reference evidence="2" key="1">
    <citation type="submission" date="2021-06" db="EMBL/GenBank/DDBJ databases">
        <authorList>
            <person name="Kallberg Y."/>
            <person name="Tangrot J."/>
            <person name="Rosling A."/>
        </authorList>
    </citation>
    <scope>NUCLEOTIDE SEQUENCE</scope>
    <source>
        <strain evidence="2">CL551</strain>
    </source>
</reference>
<gene>
    <name evidence="2" type="ORF">AMORRO_LOCUS4764</name>
</gene>